<dbReference type="EMBL" id="KQ030783">
    <property type="protein sequence ID" value="KJZ68970.1"/>
    <property type="molecule type" value="Genomic_DNA"/>
</dbReference>
<organism evidence="1 2">
    <name type="scientific">Hirsutella minnesotensis 3608</name>
    <dbReference type="NCBI Taxonomy" id="1043627"/>
    <lineage>
        <taxon>Eukaryota</taxon>
        <taxon>Fungi</taxon>
        <taxon>Dikarya</taxon>
        <taxon>Ascomycota</taxon>
        <taxon>Pezizomycotina</taxon>
        <taxon>Sordariomycetes</taxon>
        <taxon>Hypocreomycetidae</taxon>
        <taxon>Hypocreales</taxon>
        <taxon>Ophiocordycipitaceae</taxon>
        <taxon>Hirsutella</taxon>
    </lineage>
</organism>
<proteinExistence type="predicted"/>
<protein>
    <submittedName>
        <fullName evidence="1">Uncharacterized protein</fullName>
    </submittedName>
</protein>
<evidence type="ECO:0000313" key="1">
    <source>
        <dbReference type="EMBL" id="KJZ68970.1"/>
    </source>
</evidence>
<name>A0A0F7ZIW4_9HYPO</name>
<evidence type="ECO:0000313" key="2">
    <source>
        <dbReference type="Proteomes" id="UP000054481"/>
    </source>
</evidence>
<keyword evidence="2" id="KW-1185">Reference proteome</keyword>
<sequence length="86" mass="9400">MVDEPNGEFCRTANQHTLRVNIVRRMVTNDEGQEVIVIDTMIEPMAGLSAMTTLNAINAVDTQVANKVVYCDTCKDRLASGTLVEG</sequence>
<accession>A0A0F7ZIW4</accession>
<dbReference type="AlphaFoldDB" id="A0A0F7ZIW4"/>
<reference evidence="1 2" key="1">
    <citation type="journal article" date="2014" name="Genome Biol. Evol.">
        <title>Comparative genomics and transcriptomics analyses reveal divergent lifestyle features of nematode endoparasitic fungus Hirsutella minnesotensis.</title>
        <authorList>
            <person name="Lai Y."/>
            <person name="Liu K."/>
            <person name="Zhang X."/>
            <person name="Zhang X."/>
            <person name="Li K."/>
            <person name="Wang N."/>
            <person name="Shu C."/>
            <person name="Wu Y."/>
            <person name="Wang C."/>
            <person name="Bushley K.E."/>
            <person name="Xiang M."/>
            <person name="Liu X."/>
        </authorList>
    </citation>
    <scope>NUCLEOTIDE SEQUENCE [LARGE SCALE GENOMIC DNA]</scope>
    <source>
        <strain evidence="1 2">3608</strain>
    </source>
</reference>
<gene>
    <name evidence="1" type="ORF">HIM_11643</name>
</gene>
<dbReference type="Proteomes" id="UP000054481">
    <property type="component" value="Unassembled WGS sequence"/>
</dbReference>